<sequence>MNLKKKSHSKKFWSQNTKTNGQNFCPFYSTITTTFHKSGIIRFY</sequence>
<accession>A0A8S5LGD4</accession>
<evidence type="ECO:0000313" key="1">
    <source>
        <dbReference type="EMBL" id="DAD68959.1"/>
    </source>
</evidence>
<proteinExistence type="predicted"/>
<dbReference type="EMBL" id="BK014712">
    <property type="protein sequence ID" value="DAD68959.1"/>
    <property type="molecule type" value="Genomic_DNA"/>
</dbReference>
<protein>
    <submittedName>
        <fullName evidence="1">Uncharacterized protein</fullName>
    </submittedName>
</protein>
<name>A0A8S5LGD4_9CAUD</name>
<reference evidence="1" key="1">
    <citation type="journal article" date="2021" name="Proc. Natl. Acad. Sci. U.S.A.">
        <title>A Catalog of Tens of Thousands of Viruses from Human Metagenomes Reveals Hidden Associations with Chronic Diseases.</title>
        <authorList>
            <person name="Tisza M.J."/>
            <person name="Buck C.B."/>
        </authorList>
    </citation>
    <scope>NUCLEOTIDE SEQUENCE</scope>
    <source>
        <strain evidence="1">CtOsn3</strain>
    </source>
</reference>
<organism evidence="1">
    <name type="scientific">Siphoviridae sp. ctOsn3</name>
    <dbReference type="NCBI Taxonomy" id="2823577"/>
    <lineage>
        <taxon>Viruses</taxon>
        <taxon>Duplodnaviria</taxon>
        <taxon>Heunggongvirae</taxon>
        <taxon>Uroviricota</taxon>
        <taxon>Caudoviricetes</taxon>
    </lineage>
</organism>